<evidence type="ECO:0000313" key="7">
    <source>
        <dbReference type="EMBL" id="ENO15150.2"/>
    </source>
</evidence>
<feature type="transmembrane region" description="Helical" evidence="5">
    <location>
        <begin position="134"/>
        <end position="154"/>
    </location>
</feature>
<dbReference type="Gene3D" id="1.20.1540.10">
    <property type="entry name" value="Rhomboid-like"/>
    <property type="match status" value="1"/>
</dbReference>
<feature type="transmembrane region" description="Helical" evidence="5">
    <location>
        <begin position="166"/>
        <end position="183"/>
    </location>
</feature>
<accession>N6VXZ6</accession>
<keyword evidence="2 5" id="KW-0812">Transmembrane</keyword>
<dbReference type="InterPro" id="IPR023826">
    <property type="entry name" value="Rhom-like_SP_proteobac"/>
</dbReference>
<sequence length="282" mass="30104">MPESPAPTIRTSKCWFAIGSVSLQPGDGRPEAVVCYCGDIKQPLYFISTRGRHAVQVLLGQGQVSGPVSPVSTRFRDRLVGRIDGESGHLSLSKRYLWLAASLVLLYLLPAPWLELQRGAVLGSGELWRLVTAHWSHVGLVHLGLNTLGVLVLANLFPAQDRWQSWLPCLVVLALAVSITLLVTLPMLAWYRGFSGCLYGLFIYEGIRHLRVQPWTAVAVLALVTGKLANDALGLGGTGTSVLIGAPVVETAHIAGAVTGAILALVRGVPGRSGAQSTAQHQ</sequence>
<evidence type="ECO:0000313" key="8">
    <source>
        <dbReference type="Proteomes" id="UP000013165"/>
    </source>
</evidence>
<feature type="domain" description="Peptidase S54 rhomboid" evidence="6">
    <location>
        <begin position="125"/>
        <end position="266"/>
    </location>
</feature>
<comment type="caution">
    <text evidence="7">The sequence shown here is derived from an EMBL/GenBank/DDBJ whole genome shotgun (WGS) entry which is preliminary data.</text>
</comment>
<evidence type="ECO:0000256" key="2">
    <source>
        <dbReference type="ARBA" id="ARBA00022692"/>
    </source>
</evidence>
<dbReference type="STRING" id="626887.J057_07366"/>
<evidence type="ECO:0000256" key="3">
    <source>
        <dbReference type="ARBA" id="ARBA00022989"/>
    </source>
</evidence>
<reference evidence="7 8" key="1">
    <citation type="journal article" date="2013" name="Genome Announc.">
        <title>Genome Sequence of the Polycyclic Aromatic Hydrocarbon-Degrading Bacterium Strain Marinobacter nanhaiticus D15-8WT.</title>
        <authorList>
            <person name="Cui Z."/>
            <person name="Gao W."/>
            <person name="Li Q."/>
            <person name="Xu G."/>
            <person name="Zheng L."/>
        </authorList>
    </citation>
    <scope>NUCLEOTIDE SEQUENCE [LARGE SCALE GENOMIC DNA]</scope>
    <source>
        <strain evidence="7 8">D15-8W</strain>
    </source>
</reference>
<evidence type="ECO:0000256" key="4">
    <source>
        <dbReference type="ARBA" id="ARBA00023136"/>
    </source>
</evidence>
<dbReference type="GO" id="GO:0016020">
    <property type="term" value="C:membrane"/>
    <property type="evidence" value="ECO:0007669"/>
    <property type="project" value="UniProtKB-SubCell"/>
</dbReference>
<dbReference type="Proteomes" id="UP000013165">
    <property type="component" value="Unassembled WGS sequence"/>
</dbReference>
<dbReference type="GO" id="GO:0004252">
    <property type="term" value="F:serine-type endopeptidase activity"/>
    <property type="evidence" value="ECO:0007669"/>
    <property type="project" value="InterPro"/>
</dbReference>
<dbReference type="AlphaFoldDB" id="N6VXZ6"/>
<dbReference type="Pfam" id="PF01694">
    <property type="entry name" value="Rhomboid"/>
    <property type="match status" value="1"/>
</dbReference>
<proteinExistence type="predicted"/>
<comment type="subcellular location">
    <subcellularLocation>
        <location evidence="1">Membrane</location>
        <topology evidence="1">Multi-pass membrane protein</topology>
    </subcellularLocation>
</comment>
<protein>
    <submittedName>
        <fullName evidence="7">Rhombosortase</fullName>
        <ecNumber evidence="7">3.4.21.-</ecNumber>
    </submittedName>
</protein>
<dbReference type="HOGENOM" id="CLU_108530_0_0_6"/>
<dbReference type="InterPro" id="IPR022764">
    <property type="entry name" value="Peptidase_S54_rhomboid_dom"/>
</dbReference>
<dbReference type="OrthoDB" id="196054at2"/>
<keyword evidence="8" id="KW-1185">Reference proteome</keyword>
<dbReference type="NCBIfam" id="TIGR03902">
    <property type="entry name" value="rhom_GG_sort"/>
    <property type="match status" value="1"/>
</dbReference>
<organism evidence="7 8">
    <name type="scientific">Marinobacter nanhaiticus D15-8W</name>
    <dbReference type="NCBI Taxonomy" id="626887"/>
    <lineage>
        <taxon>Bacteria</taxon>
        <taxon>Pseudomonadati</taxon>
        <taxon>Pseudomonadota</taxon>
        <taxon>Gammaproteobacteria</taxon>
        <taxon>Pseudomonadales</taxon>
        <taxon>Marinobacteraceae</taxon>
        <taxon>Marinobacter</taxon>
    </lineage>
</organism>
<gene>
    <name evidence="7" type="primary">rrtA</name>
    <name evidence="7" type="ORF">J057_07366</name>
</gene>
<name>N6VXZ6_9GAMM</name>
<evidence type="ECO:0000259" key="6">
    <source>
        <dbReference type="Pfam" id="PF01694"/>
    </source>
</evidence>
<evidence type="ECO:0000256" key="5">
    <source>
        <dbReference type="SAM" id="Phobius"/>
    </source>
</evidence>
<dbReference type="eggNOG" id="COG0705">
    <property type="taxonomic scope" value="Bacteria"/>
</dbReference>
<dbReference type="EMBL" id="APLQ01000011">
    <property type="protein sequence ID" value="ENO15150.2"/>
    <property type="molecule type" value="Genomic_DNA"/>
</dbReference>
<dbReference type="EC" id="3.4.21.-" evidence="7"/>
<keyword evidence="4 5" id="KW-0472">Membrane</keyword>
<dbReference type="PATRIC" id="fig|626887.3.peg.1461"/>
<keyword evidence="3 5" id="KW-1133">Transmembrane helix</keyword>
<feature type="transmembrane region" description="Helical" evidence="5">
    <location>
        <begin position="96"/>
        <end position="114"/>
    </location>
</feature>
<dbReference type="SUPFAM" id="SSF144091">
    <property type="entry name" value="Rhomboid-like"/>
    <property type="match status" value="1"/>
</dbReference>
<keyword evidence="7" id="KW-0378">Hydrolase</keyword>
<evidence type="ECO:0000256" key="1">
    <source>
        <dbReference type="ARBA" id="ARBA00004141"/>
    </source>
</evidence>
<dbReference type="InterPro" id="IPR035952">
    <property type="entry name" value="Rhomboid-like_sf"/>
</dbReference>